<dbReference type="AlphaFoldDB" id="A0A150XGD9"/>
<dbReference type="InterPro" id="IPR007492">
    <property type="entry name" value="LytTR_DNA-bd_dom"/>
</dbReference>
<accession>A0A150XGD9</accession>
<keyword evidence="5" id="KW-1185">Reference proteome</keyword>
<feature type="modified residue" description="4-aspartylphosphate" evidence="1">
    <location>
        <position position="55"/>
    </location>
</feature>
<evidence type="ECO:0008006" key="6">
    <source>
        <dbReference type="Google" id="ProtNLM"/>
    </source>
</evidence>
<dbReference type="SMART" id="SM00448">
    <property type="entry name" value="REC"/>
    <property type="match status" value="1"/>
</dbReference>
<dbReference type="PANTHER" id="PTHR37299:SF1">
    <property type="entry name" value="STAGE 0 SPORULATION PROTEIN A HOMOLOG"/>
    <property type="match status" value="1"/>
</dbReference>
<dbReference type="Proteomes" id="UP000075606">
    <property type="component" value="Unassembled WGS sequence"/>
</dbReference>
<dbReference type="SUPFAM" id="SSF52172">
    <property type="entry name" value="CheY-like"/>
    <property type="match status" value="1"/>
</dbReference>
<dbReference type="SMART" id="SM00850">
    <property type="entry name" value="LytTR"/>
    <property type="match status" value="1"/>
</dbReference>
<dbReference type="InterPro" id="IPR046947">
    <property type="entry name" value="LytR-like"/>
</dbReference>
<comment type="caution">
    <text evidence="4">The sequence shown here is derived from an EMBL/GenBank/DDBJ whole genome shotgun (WGS) entry which is preliminary data.</text>
</comment>
<evidence type="ECO:0000259" key="3">
    <source>
        <dbReference type="PROSITE" id="PS50930"/>
    </source>
</evidence>
<dbReference type="InterPro" id="IPR001789">
    <property type="entry name" value="Sig_transdc_resp-reg_receiver"/>
</dbReference>
<dbReference type="InterPro" id="IPR011006">
    <property type="entry name" value="CheY-like_superfamily"/>
</dbReference>
<proteinExistence type="predicted"/>
<dbReference type="Pfam" id="PF04397">
    <property type="entry name" value="LytTR"/>
    <property type="match status" value="1"/>
</dbReference>
<name>A0A150XGD9_9BACT</name>
<dbReference type="RefSeq" id="WP_068216469.1">
    <property type="nucleotide sequence ID" value="NZ_LRPC01000001.1"/>
</dbReference>
<keyword evidence="1" id="KW-0597">Phosphoprotein</keyword>
<dbReference type="OrthoDB" id="1646880at2"/>
<dbReference type="Gene3D" id="2.40.50.1020">
    <property type="entry name" value="LytTr DNA-binding domain"/>
    <property type="match status" value="1"/>
</dbReference>
<feature type="domain" description="HTH LytTR-type" evidence="3">
    <location>
        <begin position="134"/>
        <end position="204"/>
    </location>
</feature>
<gene>
    <name evidence="4" type="ORF">AWW68_03120</name>
</gene>
<feature type="domain" description="Response regulatory" evidence="2">
    <location>
        <begin position="4"/>
        <end position="115"/>
    </location>
</feature>
<dbReference type="FunFam" id="3.40.50.2300:FF:000051">
    <property type="entry name" value="Two-component response regulator yehT"/>
    <property type="match status" value="1"/>
</dbReference>
<organism evidence="4 5">
    <name type="scientific">Roseivirga spongicola</name>
    <dbReference type="NCBI Taxonomy" id="333140"/>
    <lineage>
        <taxon>Bacteria</taxon>
        <taxon>Pseudomonadati</taxon>
        <taxon>Bacteroidota</taxon>
        <taxon>Cytophagia</taxon>
        <taxon>Cytophagales</taxon>
        <taxon>Roseivirgaceae</taxon>
        <taxon>Roseivirga</taxon>
    </lineage>
</organism>
<dbReference type="STRING" id="333140.AWW68_03120"/>
<dbReference type="GO" id="GO:0003677">
    <property type="term" value="F:DNA binding"/>
    <property type="evidence" value="ECO:0007669"/>
    <property type="project" value="InterPro"/>
</dbReference>
<dbReference type="PROSITE" id="PS50110">
    <property type="entry name" value="RESPONSE_REGULATORY"/>
    <property type="match status" value="1"/>
</dbReference>
<dbReference type="GO" id="GO:0000156">
    <property type="term" value="F:phosphorelay response regulator activity"/>
    <property type="evidence" value="ECO:0007669"/>
    <property type="project" value="InterPro"/>
</dbReference>
<dbReference type="EMBL" id="LRPC01000001">
    <property type="protein sequence ID" value="KYG77773.1"/>
    <property type="molecule type" value="Genomic_DNA"/>
</dbReference>
<protein>
    <recommendedName>
        <fullName evidence="6">Two-component system response regulator</fullName>
    </recommendedName>
</protein>
<evidence type="ECO:0000256" key="1">
    <source>
        <dbReference type="PROSITE-ProRule" id="PRU00169"/>
    </source>
</evidence>
<evidence type="ECO:0000313" key="4">
    <source>
        <dbReference type="EMBL" id="KYG77773.1"/>
    </source>
</evidence>
<evidence type="ECO:0000259" key="2">
    <source>
        <dbReference type="PROSITE" id="PS50110"/>
    </source>
</evidence>
<dbReference type="PROSITE" id="PS50930">
    <property type="entry name" value="HTH_LYTTR"/>
    <property type="match status" value="1"/>
</dbReference>
<evidence type="ECO:0000313" key="5">
    <source>
        <dbReference type="Proteomes" id="UP000075606"/>
    </source>
</evidence>
<dbReference type="PANTHER" id="PTHR37299">
    <property type="entry name" value="TRANSCRIPTIONAL REGULATOR-RELATED"/>
    <property type="match status" value="1"/>
</dbReference>
<reference evidence="4 5" key="1">
    <citation type="submission" date="2016-01" db="EMBL/GenBank/DDBJ databases">
        <title>Genome sequencing of Roseivirga spongicola UST030701-084.</title>
        <authorList>
            <person name="Selvaratnam C."/>
            <person name="Thevarajoo S."/>
            <person name="Goh K.M."/>
            <person name="Ee R."/>
            <person name="Chan K.-G."/>
            <person name="Chong C.S."/>
        </authorList>
    </citation>
    <scope>NUCLEOTIDE SEQUENCE [LARGE SCALE GENOMIC DNA]</scope>
    <source>
        <strain evidence="4 5">UST030701-084</strain>
    </source>
</reference>
<dbReference type="Pfam" id="PF00072">
    <property type="entry name" value="Response_reg"/>
    <property type="match status" value="1"/>
</dbReference>
<sequence>MSLTCLIIDDEPFARKLLLDFCSRVPNLEVKGDFSNGVEALQYLNTQAVDFIFLDIKMPGITGIEMLNSLRNAPKVVFTTAFSEYAIDGFELDAVDYLLKPFDFPRFLKSVNKVQTALQPKPIDLPQATESDFLFVKDGRELVKLKLNQILYVKGQKDYVMFMLSDKKVMSLMNMKNLEEELKGKQFVRIHQSFIINAQHIESISNDRVKIGEEFLPISQSYKLRFRSFIEQLQ</sequence>
<dbReference type="Gene3D" id="3.40.50.2300">
    <property type="match status" value="1"/>
</dbReference>